<feature type="domain" description="PucR C-terminal helix-turn-helix" evidence="1">
    <location>
        <begin position="329"/>
        <end position="386"/>
    </location>
</feature>
<organism evidence="3 4">
    <name type="scientific">Actinocorallia longicatena</name>
    <dbReference type="NCBI Taxonomy" id="111803"/>
    <lineage>
        <taxon>Bacteria</taxon>
        <taxon>Bacillati</taxon>
        <taxon>Actinomycetota</taxon>
        <taxon>Actinomycetes</taxon>
        <taxon>Streptosporangiales</taxon>
        <taxon>Thermomonosporaceae</taxon>
        <taxon>Actinocorallia</taxon>
    </lineage>
</organism>
<dbReference type="RefSeq" id="WP_344832762.1">
    <property type="nucleotide sequence ID" value="NZ_BAAAUV010000013.1"/>
</dbReference>
<feature type="domain" description="PucR-like N-terminal" evidence="2">
    <location>
        <begin position="16"/>
        <end position="177"/>
    </location>
</feature>
<evidence type="ECO:0000313" key="4">
    <source>
        <dbReference type="Proteomes" id="UP001501237"/>
    </source>
</evidence>
<comment type="caution">
    <text evidence="3">The sequence shown here is derived from an EMBL/GenBank/DDBJ whole genome shotgun (WGS) entry which is preliminary data.</text>
</comment>
<accession>A0ABP6QED1</accession>
<keyword evidence="4" id="KW-1185">Reference proteome</keyword>
<sequence>MRYRLAGLGLDDVQVAELVGLLREHVPEVSREAVKEIEQQVPEYLRNHDPRYPEVLYRMCEQANFRFLDLLEDPDASLDDMLAFFRSVGEGEAREGRGEGLWQSALRAGTGVTVRRLTEVAESRTEVPGSVIGQITQLVLAYHDQLITAMRQGHATAAARAAGEREERVRKLVDLLVTDDPDPRELAELAREARWELPRTVAAVALKRRDHGHRLPSWALPGLHLAQPCVIVSDPDGPGRRAALESGLTDWIAAIGPTTEPARTSRSLGWARRTLDLVERGLLPGDRPAVALDQVGLLVITRDDDLVGALAARLLEPLGRAREPQRERLAETLLACLECRFNANEVAVRLAVHAQTVRYRLRRLDELFGPAMHDPNRSLDLQLALRHWLAGRG</sequence>
<proteinExistence type="predicted"/>
<evidence type="ECO:0000259" key="1">
    <source>
        <dbReference type="Pfam" id="PF13556"/>
    </source>
</evidence>
<dbReference type="EMBL" id="BAAAUV010000013">
    <property type="protein sequence ID" value="GAA3223933.1"/>
    <property type="molecule type" value="Genomic_DNA"/>
</dbReference>
<dbReference type="InterPro" id="IPR025736">
    <property type="entry name" value="PucR_C-HTH_dom"/>
</dbReference>
<dbReference type="InterPro" id="IPR051448">
    <property type="entry name" value="CdaR-like_regulators"/>
</dbReference>
<evidence type="ECO:0000259" key="2">
    <source>
        <dbReference type="Pfam" id="PF25906"/>
    </source>
</evidence>
<reference evidence="4" key="1">
    <citation type="journal article" date="2019" name="Int. J. Syst. Evol. Microbiol.">
        <title>The Global Catalogue of Microorganisms (GCM) 10K type strain sequencing project: providing services to taxonomists for standard genome sequencing and annotation.</title>
        <authorList>
            <consortium name="The Broad Institute Genomics Platform"/>
            <consortium name="The Broad Institute Genome Sequencing Center for Infectious Disease"/>
            <person name="Wu L."/>
            <person name="Ma J."/>
        </authorList>
    </citation>
    <scope>NUCLEOTIDE SEQUENCE [LARGE SCALE GENOMIC DNA]</scope>
    <source>
        <strain evidence="4">JCM 9377</strain>
    </source>
</reference>
<dbReference type="Pfam" id="PF13556">
    <property type="entry name" value="HTH_30"/>
    <property type="match status" value="1"/>
</dbReference>
<dbReference type="InterPro" id="IPR058663">
    <property type="entry name" value="PucR-like_N"/>
</dbReference>
<dbReference type="PANTHER" id="PTHR33744:SF1">
    <property type="entry name" value="DNA-BINDING TRANSCRIPTIONAL ACTIVATOR ADER"/>
    <property type="match status" value="1"/>
</dbReference>
<dbReference type="InterPro" id="IPR042070">
    <property type="entry name" value="PucR_C-HTH_sf"/>
</dbReference>
<dbReference type="Proteomes" id="UP001501237">
    <property type="component" value="Unassembled WGS sequence"/>
</dbReference>
<dbReference type="Pfam" id="PF25906">
    <property type="entry name" value="PucR-like_N"/>
    <property type="match status" value="1"/>
</dbReference>
<dbReference type="PANTHER" id="PTHR33744">
    <property type="entry name" value="CARBOHYDRATE DIACID REGULATOR"/>
    <property type="match status" value="1"/>
</dbReference>
<evidence type="ECO:0000313" key="3">
    <source>
        <dbReference type="EMBL" id="GAA3223933.1"/>
    </source>
</evidence>
<gene>
    <name evidence="3" type="ORF">GCM10010468_50740</name>
</gene>
<name>A0ABP6QED1_9ACTN</name>
<dbReference type="Gene3D" id="1.10.10.2840">
    <property type="entry name" value="PucR C-terminal helix-turn-helix domain"/>
    <property type="match status" value="1"/>
</dbReference>
<protein>
    <submittedName>
        <fullName evidence="3">Helix-turn-helix domain-containing protein</fullName>
    </submittedName>
</protein>